<keyword evidence="4" id="KW-1185">Reference proteome</keyword>
<evidence type="ECO:0000313" key="4">
    <source>
        <dbReference type="Proteomes" id="UP000323000"/>
    </source>
</evidence>
<dbReference type="Proteomes" id="UP000323000">
    <property type="component" value="Chromosome 2"/>
</dbReference>
<feature type="compositionally biased region" description="Polar residues" evidence="1">
    <location>
        <begin position="19"/>
        <end position="31"/>
    </location>
</feature>
<dbReference type="AlphaFoldDB" id="A0A5C7ISC8"/>
<feature type="region of interest" description="Disordered" evidence="1">
    <location>
        <begin position="1"/>
        <end position="31"/>
    </location>
</feature>
<proteinExistence type="predicted"/>
<feature type="compositionally biased region" description="Polar residues" evidence="1">
    <location>
        <begin position="1"/>
        <end position="11"/>
    </location>
</feature>
<gene>
    <name evidence="2" type="ORF">EZV62_006169</name>
    <name evidence="3" type="ORF">EZV62_006207</name>
</gene>
<sequence>MGDPSYSSPLSKVSKERVASSSSKVTKNQTGPVSCLACLSTSQKTGDKKTNKTILNKVKPSMIPIIQSKQGTSLSLTYNPSDYAQNFDDGRTDKEDDPHNPTFASKYAASSSTK</sequence>
<dbReference type="EMBL" id="VAHF01000002">
    <property type="protein sequence ID" value="TXG71272.1"/>
    <property type="molecule type" value="Genomic_DNA"/>
</dbReference>
<evidence type="ECO:0000313" key="2">
    <source>
        <dbReference type="EMBL" id="TXG71234.1"/>
    </source>
</evidence>
<reference evidence="3" key="2">
    <citation type="submission" date="2019-05" db="EMBL/GenBank/DDBJ databases">
        <authorList>
            <person name="Zhang R."/>
        </authorList>
    </citation>
    <scope>NUCLEOTIDE SEQUENCE [LARGE SCALE GENOMIC DNA]</scope>
    <source>
        <strain evidence="3">Malutang-1-2009seedling</strain>
        <tissue evidence="3">Leaf</tissue>
    </source>
</reference>
<protein>
    <submittedName>
        <fullName evidence="3">Uncharacterized protein</fullName>
    </submittedName>
</protein>
<reference evidence="4" key="1">
    <citation type="journal article" date="2019" name="Gigascience">
        <title>De novo genome assembly of the endangered Acer yangbiense, a plant species with extremely small populations endemic to Yunnan Province, China.</title>
        <authorList>
            <person name="Yang J."/>
            <person name="Wariss H.M."/>
            <person name="Tao L."/>
            <person name="Zhang R."/>
            <person name="Yun Q."/>
            <person name="Hollingsworth P."/>
            <person name="Dao Z."/>
            <person name="Luo G."/>
            <person name="Guo H."/>
            <person name="Ma Y."/>
            <person name="Sun W."/>
        </authorList>
    </citation>
    <scope>NUCLEOTIDE SEQUENCE [LARGE SCALE GENOMIC DNA]</scope>
    <source>
        <strain evidence="4">cv. Malutang</strain>
    </source>
</reference>
<evidence type="ECO:0000313" key="3">
    <source>
        <dbReference type="EMBL" id="TXG71272.1"/>
    </source>
</evidence>
<organism evidence="3 4">
    <name type="scientific">Acer yangbiense</name>
    <dbReference type="NCBI Taxonomy" id="1000413"/>
    <lineage>
        <taxon>Eukaryota</taxon>
        <taxon>Viridiplantae</taxon>
        <taxon>Streptophyta</taxon>
        <taxon>Embryophyta</taxon>
        <taxon>Tracheophyta</taxon>
        <taxon>Spermatophyta</taxon>
        <taxon>Magnoliopsida</taxon>
        <taxon>eudicotyledons</taxon>
        <taxon>Gunneridae</taxon>
        <taxon>Pentapetalae</taxon>
        <taxon>rosids</taxon>
        <taxon>malvids</taxon>
        <taxon>Sapindales</taxon>
        <taxon>Sapindaceae</taxon>
        <taxon>Hippocastanoideae</taxon>
        <taxon>Acereae</taxon>
        <taxon>Acer</taxon>
    </lineage>
</organism>
<feature type="compositionally biased region" description="Basic and acidic residues" evidence="1">
    <location>
        <begin position="88"/>
        <end position="99"/>
    </location>
</feature>
<dbReference type="EMBL" id="VAHF01000002">
    <property type="protein sequence ID" value="TXG71234.1"/>
    <property type="molecule type" value="Genomic_DNA"/>
</dbReference>
<comment type="caution">
    <text evidence="3">The sequence shown here is derived from an EMBL/GenBank/DDBJ whole genome shotgun (WGS) entry which is preliminary data.</text>
</comment>
<name>A0A5C7ISC8_9ROSI</name>
<accession>A0A5C7ISC8</accession>
<evidence type="ECO:0000256" key="1">
    <source>
        <dbReference type="SAM" id="MobiDB-lite"/>
    </source>
</evidence>
<feature type="region of interest" description="Disordered" evidence="1">
    <location>
        <begin position="84"/>
        <end position="114"/>
    </location>
</feature>